<evidence type="ECO:0000313" key="1">
    <source>
        <dbReference type="EMBL" id="QMT41387.1"/>
    </source>
</evidence>
<organism evidence="1 2">
    <name type="scientific">Neisseria shayeganii</name>
    <dbReference type="NCBI Taxonomy" id="607712"/>
    <lineage>
        <taxon>Bacteria</taxon>
        <taxon>Pseudomonadati</taxon>
        <taxon>Pseudomonadota</taxon>
        <taxon>Betaproteobacteria</taxon>
        <taxon>Neisseriales</taxon>
        <taxon>Neisseriaceae</taxon>
        <taxon>Neisseria</taxon>
    </lineage>
</organism>
<accession>A0A7D7SJD4</accession>
<dbReference type="EMBL" id="CP059567">
    <property type="protein sequence ID" value="QMT41387.1"/>
    <property type="molecule type" value="Genomic_DNA"/>
</dbReference>
<reference evidence="1 2" key="1">
    <citation type="submission" date="2020-07" db="EMBL/GenBank/DDBJ databases">
        <title>Genomic diversity of species in the Neisseriaceae family.</title>
        <authorList>
            <person name="Vincent A.T."/>
            <person name="Bernet E."/>
            <person name="Veyrier F.J."/>
        </authorList>
    </citation>
    <scope>NUCLEOTIDE SEQUENCE [LARGE SCALE GENOMIC DNA]</scope>
    <source>
        <strain evidence="1 2">DSM 22244</strain>
    </source>
</reference>
<gene>
    <name evidence="1" type="ORF">H3L94_05010</name>
</gene>
<dbReference type="AlphaFoldDB" id="A0A7D7SJD4"/>
<evidence type="ECO:0000313" key="2">
    <source>
        <dbReference type="Proteomes" id="UP000514752"/>
    </source>
</evidence>
<dbReference type="Proteomes" id="UP000514752">
    <property type="component" value="Chromosome"/>
</dbReference>
<name>A0A7D7SJD4_9NEIS</name>
<sequence>MKTPETVTIPRGLACQIADSLLALGYFASHMQTMAEAGQVLAGSHPSQTARLLCTMGELAENAFESNGIGLSAELCQIMADSAETKEVKA</sequence>
<dbReference type="RefSeq" id="WP_182122922.1">
    <property type="nucleotide sequence ID" value="NZ_CP059567.1"/>
</dbReference>
<proteinExistence type="predicted"/>
<dbReference type="KEGG" id="nsg:H3L94_05010"/>
<protein>
    <submittedName>
        <fullName evidence="1">Uncharacterized protein</fullName>
    </submittedName>
</protein>